<proteinExistence type="predicted"/>
<dbReference type="Proteomes" id="UP000000268">
    <property type="component" value="Plasmid pREB1"/>
</dbReference>
<dbReference type="KEGG" id="amr:AM1_A0374"/>
<evidence type="ECO:0000313" key="2">
    <source>
        <dbReference type="Proteomes" id="UP000000268"/>
    </source>
</evidence>
<keyword evidence="1" id="KW-0614">Plasmid</keyword>
<accession>A8ZL23</accession>
<dbReference type="AlphaFoldDB" id="A8ZL23"/>
<geneLocation type="plasmid" evidence="1 2">
    <name>pREB1</name>
</geneLocation>
<reference evidence="1 2" key="1">
    <citation type="journal article" date="2008" name="Proc. Natl. Acad. Sci. U.S.A.">
        <title>Niche adaptation and genome expansion in the chlorophyll d-producing cyanobacterium Acaryochloris marina.</title>
        <authorList>
            <person name="Swingley W.D."/>
            <person name="Chen M."/>
            <person name="Cheung P.C."/>
            <person name="Conrad A.L."/>
            <person name="Dejesa L.C."/>
            <person name="Hao J."/>
            <person name="Honchak B.M."/>
            <person name="Karbach L.E."/>
            <person name="Kurdoglu A."/>
            <person name="Lahiri S."/>
            <person name="Mastrian S.D."/>
            <person name="Miyashita H."/>
            <person name="Page L."/>
            <person name="Ramakrishna P."/>
            <person name="Satoh S."/>
            <person name="Sattley W.M."/>
            <person name="Shimada Y."/>
            <person name="Taylor H.L."/>
            <person name="Tomo T."/>
            <person name="Tsuchiya T."/>
            <person name="Wang Z.T."/>
            <person name="Raymond J."/>
            <person name="Mimuro M."/>
            <person name="Blankenship R.E."/>
            <person name="Touchman J.W."/>
        </authorList>
    </citation>
    <scope>NUCLEOTIDE SEQUENCE [LARGE SCALE GENOMIC DNA]</scope>
    <source>
        <strain evidence="2">MBIC 11017</strain>
        <plasmid evidence="2">Plasmid pREB1</plasmid>
    </source>
</reference>
<name>A8ZL23_ACAM1</name>
<dbReference type="RefSeq" id="WP_012166865.1">
    <property type="nucleotide sequence ID" value="NC_009926.1"/>
</dbReference>
<keyword evidence="2" id="KW-1185">Reference proteome</keyword>
<gene>
    <name evidence="1" type="ordered locus">AM1_A0374</name>
</gene>
<evidence type="ECO:0000313" key="1">
    <source>
        <dbReference type="EMBL" id="ABW31492.1"/>
    </source>
</evidence>
<organism evidence="1 2">
    <name type="scientific">Acaryochloris marina (strain MBIC 11017)</name>
    <dbReference type="NCBI Taxonomy" id="329726"/>
    <lineage>
        <taxon>Bacteria</taxon>
        <taxon>Bacillati</taxon>
        <taxon>Cyanobacteriota</taxon>
        <taxon>Cyanophyceae</taxon>
        <taxon>Acaryochloridales</taxon>
        <taxon>Acaryochloridaceae</taxon>
        <taxon>Acaryochloris</taxon>
    </lineage>
</organism>
<dbReference type="EMBL" id="CP000838">
    <property type="protein sequence ID" value="ABW31492.1"/>
    <property type="molecule type" value="Genomic_DNA"/>
</dbReference>
<protein>
    <submittedName>
        <fullName evidence="1">Uncharacterized protein</fullName>
    </submittedName>
</protein>
<dbReference type="HOGENOM" id="CLU_3148207_0_0_3"/>
<sequence>MKGFIYDLLGWEDQGGRFIVVGWEVWEVVLGMRSRLHTDPLKYLSAHL</sequence>